<dbReference type="RefSeq" id="WP_344540343.1">
    <property type="nucleotide sequence ID" value="NZ_BAAATD010000002.1"/>
</dbReference>
<dbReference type="SUPFAM" id="SSF53756">
    <property type="entry name" value="UDP-Glycosyltransferase/glycogen phosphorylase"/>
    <property type="match status" value="1"/>
</dbReference>
<accession>A0ABN3PMM5</accession>
<dbReference type="Gene3D" id="3.40.50.2000">
    <property type="entry name" value="Glycogen Phosphorylase B"/>
    <property type="match status" value="2"/>
</dbReference>
<gene>
    <name evidence="6" type="ORF">GCM10010411_23480</name>
</gene>
<dbReference type="PANTHER" id="PTHR45947:SF3">
    <property type="entry name" value="SULFOQUINOVOSYL TRANSFERASE SQD2"/>
    <property type="match status" value="1"/>
</dbReference>
<evidence type="ECO:0000256" key="1">
    <source>
        <dbReference type="ARBA" id="ARBA00022676"/>
    </source>
</evidence>
<name>A0ABN3PMM5_9ACTN</name>
<reference evidence="6 7" key="1">
    <citation type="journal article" date="2019" name="Int. J. Syst. Evol. Microbiol.">
        <title>The Global Catalogue of Microorganisms (GCM) 10K type strain sequencing project: providing services to taxonomists for standard genome sequencing and annotation.</title>
        <authorList>
            <consortium name="The Broad Institute Genomics Platform"/>
            <consortium name="The Broad Institute Genome Sequencing Center for Infectious Disease"/>
            <person name="Wu L."/>
            <person name="Ma J."/>
        </authorList>
    </citation>
    <scope>NUCLEOTIDE SEQUENCE [LARGE SCALE GENOMIC DNA]</scope>
    <source>
        <strain evidence="6 7">JCM 6833</strain>
    </source>
</reference>
<dbReference type="PANTHER" id="PTHR45947">
    <property type="entry name" value="SULFOQUINOVOSYL TRANSFERASE SQD2"/>
    <property type="match status" value="1"/>
</dbReference>
<keyword evidence="2" id="KW-0808">Transferase</keyword>
<comment type="caution">
    <text evidence="6">The sequence shown here is derived from an EMBL/GenBank/DDBJ whole genome shotgun (WGS) entry which is preliminary data.</text>
</comment>
<dbReference type="InterPro" id="IPR050194">
    <property type="entry name" value="Glycosyltransferase_grp1"/>
</dbReference>
<feature type="region of interest" description="Disordered" evidence="3">
    <location>
        <begin position="49"/>
        <end position="83"/>
    </location>
</feature>
<proteinExistence type="predicted"/>
<keyword evidence="1" id="KW-0328">Glycosyltransferase</keyword>
<evidence type="ECO:0000256" key="2">
    <source>
        <dbReference type="ARBA" id="ARBA00022679"/>
    </source>
</evidence>
<dbReference type="InterPro" id="IPR001296">
    <property type="entry name" value="Glyco_trans_1"/>
</dbReference>
<keyword evidence="7" id="KW-1185">Reference proteome</keyword>
<feature type="domain" description="Glycosyltransferase subfamily 4-like N-terminal" evidence="5">
    <location>
        <begin position="22"/>
        <end position="194"/>
    </location>
</feature>
<dbReference type="InterPro" id="IPR028098">
    <property type="entry name" value="Glyco_trans_4-like_N"/>
</dbReference>
<evidence type="ECO:0000256" key="3">
    <source>
        <dbReference type="SAM" id="MobiDB-lite"/>
    </source>
</evidence>
<evidence type="ECO:0000313" key="6">
    <source>
        <dbReference type="EMBL" id="GAA2589888.1"/>
    </source>
</evidence>
<dbReference type="Proteomes" id="UP001501509">
    <property type="component" value="Unassembled WGS sequence"/>
</dbReference>
<feature type="domain" description="Glycosyl transferase family 1" evidence="4">
    <location>
        <begin position="230"/>
        <end position="366"/>
    </location>
</feature>
<dbReference type="Pfam" id="PF00534">
    <property type="entry name" value="Glycos_transf_1"/>
    <property type="match status" value="1"/>
</dbReference>
<sequence>MSRPLNIALVSASTLESDEVQSVHVRELARALGRPTPDGHTDRQVTLHTRRHDEAARTRTRLSPGATLTQLEAGPPRPLSDGEVLPHVSELASGLLRRWSTPQGKPDLVHAHGWIAGLAAVTAARDLDVPVVQSYHGLGMTERKAGKSVHPARIRMERAIGRGADAVLAGCVDEAEKLVRMGVPRTRIGITPYGVDGEQFTQLGPALPRGDLDRLVVLSTDLEDGGTATAIRSLVHIPNAELAITGGPAREELEGDASVHRLRLLAKELGVDDRVIFLGGVPRKTLPRLLRTAKLALCLAPHGTSPLAPLEAMACGVPVVATPVGGSADSVLDGITGLHVPPGRPAAIGRAVRLLLAEETTLAGFSIAAADRAHSRYSWDRIAAETARAYTKIVERCHPVEYSETWETSTT</sequence>
<dbReference type="Pfam" id="PF13579">
    <property type="entry name" value="Glyco_trans_4_4"/>
    <property type="match status" value="1"/>
</dbReference>
<evidence type="ECO:0000259" key="4">
    <source>
        <dbReference type="Pfam" id="PF00534"/>
    </source>
</evidence>
<protein>
    <submittedName>
        <fullName evidence="6">Glycosyltransferase family 1 protein</fullName>
    </submittedName>
</protein>
<organism evidence="6 7">
    <name type="scientific">Actinomadura fulvescens</name>
    <dbReference type="NCBI Taxonomy" id="46160"/>
    <lineage>
        <taxon>Bacteria</taxon>
        <taxon>Bacillati</taxon>
        <taxon>Actinomycetota</taxon>
        <taxon>Actinomycetes</taxon>
        <taxon>Streptosporangiales</taxon>
        <taxon>Thermomonosporaceae</taxon>
        <taxon>Actinomadura</taxon>
    </lineage>
</organism>
<evidence type="ECO:0000259" key="5">
    <source>
        <dbReference type="Pfam" id="PF13579"/>
    </source>
</evidence>
<dbReference type="EMBL" id="BAAATD010000002">
    <property type="protein sequence ID" value="GAA2589888.1"/>
    <property type="molecule type" value="Genomic_DNA"/>
</dbReference>
<evidence type="ECO:0000313" key="7">
    <source>
        <dbReference type="Proteomes" id="UP001501509"/>
    </source>
</evidence>